<dbReference type="EMBL" id="CAMKVN010001055">
    <property type="protein sequence ID" value="CAI2173365.1"/>
    <property type="molecule type" value="Genomic_DNA"/>
</dbReference>
<keyword evidence="2" id="KW-1185">Reference proteome</keyword>
<dbReference type="Proteomes" id="UP001153678">
    <property type="component" value="Unassembled WGS sequence"/>
</dbReference>
<evidence type="ECO:0000313" key="2">
    <source>
        <dbReference type="Proteomes" id="UP001153678"/>
    </source>
</evidence>
<dbReference type="AlphaFoldDB" id="A0A9W4WMP1"/>
<sequence length="56" mass="6740">INNSQFDEEPKKQVLHEARWNGIQNENMFRDLAKDLIATMNIENFNRYKIQILEAF</sequence>
<accession>A0A9W4WMP1</accession>
<proteinExistence type="predicted"/>
<protein>
    <submittedName>
        <fullName evidence="1">1039_t:CDS:1</fullName>
    </submittedName>
</protein>
<feature type="non-terminal residue" evidence="1">
    <location>
        <position position="1"/>
    </location>
</feature>
<comment type="caution">
    <text evidence="1">The sequence shown here is derived from an EMBL/GenBank/DDBJ whole genome shotgun (WGS) entry which is preliminary data.</text>
</comment>
<gene>
    <name evidence="1" type="ORF">FWILDA_LOCUS6048</name>
</gene>
<name>A0A9W4WMP1_9GLOM</name>
<organism evidence="1 2">
    <name type="scientific">Funneliformis geosporum</name>
    <dbReference type="NCBI Taxonomy" id="1117311"/>
    <lineage>
        <taxon>Eukaryota</taxon>
        <taxon>Fungi</taxon>
        <taxon>Fungi incertae sedis</taxon>
        <taxon>Mucoromycota</taxon>
        <taxon>Glomeromycotina</taxon>
        <taxon>Glomeromycetes</taxon>
        <taxon>Glomerales</taxon>
        <taxon>Glomeraceae</taxon>
        <taxon>Funneliformis</taxon>
    </lineage>
</organism>
<evidence type="ECO:0000313" key="1">
    <source>
        <dbReference type="EMBL" id="CAI2173365.1"/>
    </source>
</evidence>
<reference evidence="1" key="1">
    <citation type="submission" date="2022-08" db="EMBL/GenBank/DDBJ databases">
        <authorList>
            <person name="Kallberg Y."/>
            <person name="Tangrot J."/>
            <person name="Rosling A."/>
        </authorList>
    </citation>
    <scope>NUCLEOTIDE SEQUENCE</scope>
    <source>
        <strain evidence="1">Wild A</strain>
    </source>
</reference>